<dbReference type="EMBL" id="JANPWB010000016">
    <property type="protein sequence ID" value="KAJ1084513.1"/>
    <property type="molecule type" value="Genomic_DNA"/>
</dbReference>
<accession>A0AAV7L5C1</accession>
<name>A0AAV7L5C1_PLEWA</name>
<protein>
    <submittedName>
        <fullName evidence="2">Uncharacterized protein</fullName>
    </submittedName>
</protein>
<gene>
    <name evidence="2" type="ORF">NDU88_004660</name>
</gene>
<feature type="region of interest" description="Disordered" evidence="1">
    <location>
        <begin position="126"/>
        <end position="147"/>
    </location>
</feature>
<evidence type="ECO:0000313" key="2">
    <source>
        <dbReference type="EMBL" id="KAJ1084513.1"/>
    </source>
</evidence>
<proteinExistence type="predicted"/>
<sequence length="264" mass="28743">MQDATTQALLSAVQLLSSLDTPSAPVPPTAPSAPTDTLKNTVAELKRRLLELHARVTTRHQACSLLSPTTWTKVLPGTQEKEMEAEVGQLRNPDLSGRSVDDSQHLQIELSPNRFQPLEADNLHHKNNCGTSSQEYGTVAPKETSASQRQDLELRGRQGVEGDLQQEVVASPHGQAVNGGPLVQSIAGMIHDLAVEVRESFEISNTNQKEIRSLCETLGQKFDDMAERTADLELEFSVLKRDTEGEQGCNPSSEIEGGELTSRA</sequence>
<feature type="region of interest" description="Disordered" evidence="1">
    <location>
        <begin position="76"/>
        <end position="103"/>
    </location>
</feature>
<organism evidence="2 3">
    <name type="scientific">Pleurodeles waltl</name>
    <name type="common">Iberian ribbed newt</name>
    <dbReference type="NCBI Taxonomy" id="8319"/>
    <lineage>
        <taxon>Eukaryota</taxon>
        <taxon>Metazoa</taxon>
        <taxon>Chordata</taxon>
        <taxon>Craniata</taxon>
        <taxon>Vertebrata</taxon>
        <taxon>Euteleostomi</taxon>
        <taxon>Amphibia</taxon>
        <taxon>Batrachia</taxon>
        <taxon>Caudata</taxon>
        <taxon>Salamandroidea</taxon>
        <taxon>Salamandridae</taxon>
        <taxon>Pleurodelinae</taxon>
        <taxon>Pleurodeles</taxon>
    </lineage>
</organism>
<keyword evidence="3" id="KW-1185">Reference proteome</keyword>
<feature type="region of interest" description="Disordered" evidence="1">
    <location>
        <begin position="242"/>
        <end position="264"/>
    </location>
</feature>
<evidence type="ECO:0000256" key="1">
    <source>
        <dbReference type="SAM" id="MobiDB-lite"/>
    </source>
</evidence>
<comment type="caution">
    <text evidence="2">The sequence shown here is derived from an EMBL/GenBank/DDBJ whole genome shotgun (WGS) entry which is preliminary data.</text>
</comment>
<dbReference type="Proteomes" id="UP001066276">
    <property type="component" value="Chromosome 12"/>
</dbReference>
<evidence type="ECO:0000313" key="3">
    <source>
        <dbReference type="Proteomes" id="UP001066276"/>
    </source>
</evidence>
<dbReference type="AlphaFoldDB" id="A0AAV7L5C1"/>
<reference evidence="2" key="1">
    <citation type="journal article" date="2022" name="bioRxiv">
        <title>Sequencing and chromosome-scale assembly of the giantPleurodeles waltlgenome.</title>
        <authorList>
            <person name="Brown T."/>
            <person name="Elewa A."/>
            <person name="Iarovenko S."/>
            <person name="Subramanian E."/>
            <person name="Araus A.J."/>
            <person name="Petzold A."/>
            <person name="Susuki M."/>
            <person name="Suzuki K.-i.T."/>
            <person name="Hayashi T."/>
            <person name="Toyoda A."/>
            <person name="Oliveira C."/>
            <person name="Osipova E."/>
            <person name="Leigh N.D."/>
            <person name="Simon A."/>
            <person name="Yun M.H."/>
        </authorList>
    </citation>
    <scope>NUCLEOTIDE SEQUENCE</scope>
    <source>
        <strain evidence="2">20211129_DDA</strain>
        <tissue evidence="2">Liver</tissue>
    </source>
</reference>